<dbReference type="AlphaFoldDB" id="A0A0A9FYU1"/>
<protein>
    <submittedName>
        <fullName evidence="1">Uncharacterized protein</fullName>
    </submittedName>
</protein>
<reference evidence="1" key="2">
    <citation type="journal article" date="2015" name="Data Brief">
        <title>Shoot transcriptome of the giant reed, Arundo donax.</title>
        <authorList>
            <person name="Barrero R.A."/>
            <person name="Guerrero F.D."/>
            <person name="Moolhuijzen P."/>
            <person name="Goolsby J.A."/>
            <person name="Tidwell J."/>
            <person name="Bellgard S.E."/>
            <person name="Bellgard M.I."/>
        </authorList>
    </citation>
    <scope>NUCLEOTIDE SEQUENCE</scope>
    <source>
        <tissue evidence="1">Shoot tissue taken approximately 20 cm above the soil surface</tissue>
    </source>
</reference>
<organism evidence="1">
    <name type="scientific">Arundo donax</name>
    <name type="common">Giant reed</name>
    <name type="synonym">Donax arundinaceus</name>
    <dbReference type="NCBI Taxonomy" id="35708"/>
    <lineage>
        <taxon>Eukaryota</taxon>
        <taxon>Viridiplantae</taxon>
        <taxon>Streptophyta</taxon>
        <taxon>Embryophyta</taxon>
        <taxon>Tracheophyta</taxon>
        <taxon>Spermatophyta</taxon>
        <taxon>Magnoliopsida</taxon>
        <taxon>Liliopsida</taxon>
        <taxon>Poales</taxon>
        <taxon>Poaceae</taxon>
        <taxon>PACMAD clade</taxon>
        <taxon>Arundinoideae</taxon>
        <taxon>Arundineae</taxon>
        <taxon>Arundo</taxon>
    </lineage>
</organism>
<name>A0A0A9FYU1_ARUDO</name>
<reference evidence="1" key="1">
    <citation type="submission" date="2014-09" db="EMBL/GenBank/DDBJ databases">
        <authorList>
            <person name="Magalhaes I.L.F."/>
            <person name="Oliveira U."/>
            <person name="Santos F.R."/>
            <person name="Vidigal T.H.D.A."/>
            <person name="Brescovit A.D."/>
            <person name="Santos A.J."/>
        </authorList>
    </citation>
    <scope>NUCLEOTIDE SEQUENCE</scope>
    <source>
        <tissue evidence="1">Shoot tissue taken approximately 20 cm above the soil surface</tissue>
    </source>
</reference>
<proteinExistence type="predicted"/>
<accession>A0A0A9FYU1</accession>
<sequence>MIQNHQNLAFVQIKIQSQRQGLAMHRKLMWSSQTERRWTGCQTWERIAAAQRWQ</sequence>
<dbReference type="EMBL" id="GBRH01184368">
    <property type="protein sequence ID" value="JAE13528.1"/>
    <property type="molecule type" value="Transcribed_RNA"/>
</dbReference>
<evidence type="ECO:0000313" key="1">
    <source>
        <dbReference type="EMBL" id="JAE13528.1"/>
    </source>
</evidence>